<reference evidence="1" key="1">
    <citation type="submission" date="2016-10" db="EMBL/GenBank/DDBJ databases">
        <authorList>
            <person name="Benchimol M."/>
            <person name="Almeida L.G."/>
            <person name="Vasconcelos A.T."/>
            <person name="Perreira-Neves A."/>
            <person name="Rosa I.A."/>
            <person name="Tasca T."/>
            <person name="Bogo M.R."/>
            <person name="de Souza W."/>
        </authorList>
    </citation>
    <scope>NUCLEOTIDE SEQUENCE [LARGE SCALE GENOMIC DNA]</scope>
    <source>
        <strain evidence="1">K</strain>
    </source>
</reference>
<organism evidence="1 2">
    <name type="scientific">Tritrichomonas foetus</name>
    <dbReference type="NCBI Taxonomy" id="1144522"/>
    <lineage>
        <taxon>Eukaryota</taxon>
        <taxon>Metamonada</taxon>
        <taxon>Parabasalia</taxon>
        <taxon>Tritrichomonadida</taxon>
        <taxon>Tritrichomonadidae</taxon>
        <taxon>Tritrichomonas</taxon>
    </lineage>
</organism>
<evidence type="ECO:0000313" key="1">
    <source>
        <dbReference type="EMBL" id="OHS99787.1"/>
    </source>
</evidence>
<proteinExistence type="predicted"/>
<dbReference type="SUPFAM" id="SSF48371">
    <property type="entry name" value="ARM repeat"/>
    <property type="match status" value="1"/>
</dbReference>
<gene>
    <name evidence="1" type="ORF">TRFO_33708</name>
</gene>
<dbReference type="VEuPathDB" id="TrichDB:TRFO_33708"/>
<dbReference type="GeneID" id="94843936"/>
<dbReference type="Proteomes" id="UP000179807">
    <property type="component" value="Unassembled WGS sequence"/>
</dbReference>
<keyword evidence="2" id="KW-1185">Reference proteome</keyword>
<dbReference type="InterPro" id="IPR016024">
    <property type="entry name" value="ARM-type_fold"/>
</dbReference>
<comment type="caution">
    <text evidence="1">The sequence shown here is derived from an EMBL/GenBank/DDBJ whole genome shotgun (WGS) entry which is preliminary data.</text>
</comment>
<accession>A0A1J4JQJ5</accession>
<dbReference type="EMBL" id="MLAK01000987">
    <property type="protein sequence ID" value="OHS99787.1"/>
    <property type="molecule type" value="Genomic_DNA"/>
</dbReference>
<dbReference type="RefSeq" id="XP_068352924.1">
    <property type="nucleotide sequence ID" value="XM_068509232.1"/>
</dbReference>
<dbReference type="AlphaFoldDB" id="A0A1J4JQJ5"/>
<evidence type="ECO:0000313" key="2">
    <source>
        <dbReference type="Proteomes" id="UP000179807"/>
    </source>
</evidence>
<protein>
    <submittedName>
        <fullName evidence="1">Uncharacterized protein</fullName>
    </submittedName>
</protein>
<name>A0A1J4JQJ5_9EUKA</name>
<sequence length="463" mass="53800">MLYSYKPNEPNITNKILWMDDVIHYIDFFPENEFQSEIERISDTDYLKKELKERIEAFLDRLHFFIETNNGNIQYEKPVTKENIIISLINLEKTLKALASLRKRLNFEGNFPYSDISLLILNFEEDEELICHSLNCLANASIVDIDFKSDVLPDNLIGFLCRLISSEPQLHVASCIELVSSLIRQSPEICCFFINNGIFHVFDMWIPSNFMAYALESLIMTVGSQHIPTVLLYCEQFLMSATESNVYIAFNCFSLFVKRFGFDSIDKKRTRLLYNRIPRYIMPNGGHSVFLFSLLLPPNQPPKFFEELSRIAMGIADPEITELALSVFIHFHPAFKQIMTKSLIRDLFFFGVHEKSFRTSMKYAECIFTYYTYGDNEFDLEIFKICIKFIETEIGDKCLEIAHHIVSNILSSHIGAYTITDFLEIVSEYTLDLHQSLSKYESTNFSELAQSFYLLLNPIEAPE</sequence>